<dbReference type="eggNOG" id="KOG3138">
    <property type="taxonomic scope" value="Eukaryota"/>
</dbReference>
<proteinExistence type="predicted"/>
<feature type="compositionally biased region" description="Basic and acidic residues" evidence="1">
    <location>
        <begin position="495"/>
        <end position="510"/>
    </location>
</feature>
<dbReference type="SUPFAM" id="SSF55729">
    <property type="entry name" value="Acyl-CoA N-acyltransferases (Nat)"/>
    <property type="match status" value="1"/>
</dbReference>
<dbReference type="SUPFAM" id="SSF47954">
    <property type="entry name" value="Cyclin-like"/>
    <property type="match status" value="1"/>
</dbReference>
<sequence>MDPTPVQESEGLAVVRVLALVLERLVSANTGLSAEDQGQVTKFHALRAPAIGICQYLERIHKYASCSNECFILALIYIDRLIQRNNFLLTELNVHRVVITAVLLAAKFFDDAYYNNAYYAKVGGVLVSEMNSLEVEFLFRINFSLRVLPDVFEKYNSELIGHAKAMGLRCPPHCSAEDLYHGVYAKPSLPQQQVSSGTMYADASAASQPNDVISNHPVQVANYSVTQAVPQAPVYQQYHHLQQQPQVVSQFNGIVPTHQLMQNPPHITPSPPPQPPIMHGAPVAYNYDLSGATSYDPNVVNNQQVHQSAQHHQFVSTSSTDKAFEFQQQQVLSGSGVDPSNAHYEESNNQWSSMSQDEHNFNSCYQDDSHLGLTLASSAEWVPQYANVYNYSNVPVFPNLPETTTPSSTTFSSNSSPGALHSSSYGTQHFVSSSGSDHPLRNDAQPGHVSCLRSLRPPPPRYLMTMWWFSSSATTTPKANSIEDEETAMVSSVRQETHKSYSSRPTKDDATDAGVGGGVNTATSHAQHVVVDDINSRPYHNDIESNGCNNRRKRKKQRGVVYFRSIEPSDRDAIHRLHEDWFPVDYNADFFDSLCNRRVMPGTNEPLYCTVACYKELDDDQFEEMIERNATGYVRDGGTFSFSSKHKRQFTCVTDDNIGDCMLWEADSVDDREDNEESFTSIYETKEREKMERFYSNGFRFDTDHYVNKDVSQHRKRGHNETHLNDVGERIIGCLVGSFLSSAIPSSKHSTTLDEKLGRDETAALLVPEPENYSKIFYIMTLGTVREFRRTGLGSLLVERVVDMINTTPECGALYLHVITYNEGAMKLYEKLGFAFVKEIKASITTATFMHATFTATEAIETLFIVSFTILLQPC</sequence>
<dbReference type="PROSITE" id="PS51186">
    <property type="entry name" value="GNAT"/>
    <property type="match status" value="1"/>
</dbReference>
<dbReference type="PANTHER" id="PTHR15615">
    <property type="match status" value="1"/>
</dbReference>
<dbReference type="AlphaFoldDB" id="B8C1I9"/>
<protein>
    <recommendedName>
        <fullName evidence="2">N-acetyltransferase domain-containing protein</fullName>
    </recommendedName>
</protein>
<organism evidence="3 4">
    <name type="scientific">Thalassiosira pseudonana</name>
    <name type="common">Marine diatom</name>
    <name type="synonym">Cyclotella nana</name>
    <dbReference type="NCBI Taxonomy" id="35128"/>
    <lineage>
        <taxon>Eukaryota</taxon>
        <taxon>Sar</taxon>
        <taxon>Stramenopiles</taxon>
        <taxon>Ochrophyta</taxon>
        <taxon>Bacillariophyta</taxon>
        <taxon>Coscinodiscophyceae</taxon>
        <taxon>Thalassiosirophycidae</taxon>
        <taxon>Thalassiosirales</taxon>
        <taxon>Thalassiosiraceae</taxon>
        <taxon>Thalassiosira</taxon>
    </lineage>
</organism>
<dbReference type="PaxDb" id="35128-Thaps22189"/>
<dbReference type="InterPro" id="IPR000182">
    <property type="entry name" value="GNAT_dom"/>
</dbReference>
<dbReference type="GeneID" id="7447503"/>
<dbReference type="InterPro" id="IPR016181">
    <property type="entry name" value="Acyl_CoA_acyltransferase"/>
</dbReference>
<feature type="region of interest" description="Disordered" evidence="1">
    <location>
        <begin position="486"/>
        <end position="513"/>
    </location>
</feature>
<dbReference type="PANTHER" id="PTHR15615:SF108">
    <property type="entry name" value="PROTEIN CNPPD1"/>
    <property type="match status" value="1"/>
</dbReference>
<name>B8C1I9_THAPS</name>
<feature type="compositionally biased region" description="Low complexity" evidence="1">
    <location>
        <begin position="404"/>
        <end position="416"/>
    </location>
</feature>
<dbReference type="HOGENOM" id="CLU_328616_0_0_1"/>
<dbReference type="STRING" id="35128.B8C1I9"/>
<dbReference type="InterPro" id="IPR036915">
    <property type="entry name" value="Cyclin-like_sf"/>
</dbReference>
<dbReference type="Gene3D" id="1.10.472.10">
    <property type="entry name" value="Cyclin-like"/>
    <property type="match status" value="1"/>
</dbReference>
<dbReference type="GO" id="GO:0016747">
    <property type="term" value="F:acyltransferase activity, transferring groups other than amino-acyl groups"/>
    <property type="evidence" value="ECO:0007669"/>
    <property type="project" value="InterPro"/>
</dbReference>
<dbReference type="KEGG" id="tps:THAPSDRAFT_22189"/>
<dbReference type="EMBL" id="CM000641">
    <property type="protein sequence ID" value="EED93249.1"/>
    <property type="molecule type" value="Genomic_DNA"/>
</dbReference>
<feature type="region of interest" description="Disordered" evidence="1">
    <location>
        <begin position="404"/>
        <end position="447"/>
    </location>
</feature>
<dbReference type="Gene3D" id="3.40.630.30">
    <property type="match status" value="1"/>
</dbReference>
<evidence type="ECO:0000259" key="2">
    <source>
        <dbReference type="PROSITE" id="PS51186"/>
    </source>
</evidence>
<dbReference type="InParanoid" id="B8C1I9"/>
<evidence type="ECO:0000313" key="3">
    <source>
        <dbReference type="EMBL" id="EED93249.1"/>
    </source>
</evidence>
<dbReference type="eggNOG" id="KOG1674">
    <property type="taxonomic scope" value="Eukaryota"/>
</dbReference>
<reference evidence="3 4" key="2">
    <citation type="journal article" date="2008" name="Nature">
        <title>The Phaeodactylum genome reveals the evolutionary history of diatom genomes.</title>
        <authorList>
            <person name="Bowler C."/>
            <person name="Allen A.E."/>
            <person name="Badger J.H."/>
            <person name="Grimwood J."/>
            <person name="Jabbari K."/>
            <person name="Kuo A."/>
            <person name="Maheswari U."/>
            <person name="Martens C."/>
            <person name="Maumus F."/>
            <person name="Otillar R.P."/>
            <person name="Rayko E."/>
            <person name="Salamov A."/>
            <person name="Vandepoele K."/>
            <person name="Beszteri B."/>
            <person name="Gruber A."/>
            <person name="Heijde M."/>
            <person name="Katinka M."/>
            <person name="Mock T."/>
            <person name="Valentin K."/>
            <person name="Verret F."/>
            <person name="Berges J.A."/>
            <person name="Brownlee C."/>
            <person name="Cadoret J.P."/>
            <person name="Chiovitti A."/>
            <person name="Choi C.J."/>
            <person name="Coesel S."/>
            <person name="De Martino A."/>
            <person name="Detter J.C."/>
            <person name="Durkin C."/>
            <person name="Falciatore A."/>
            <person name="Fournet J."/>
            <person name="Haruta M."/>
            <person name="Huysman M.J."/>
            <person name="Jenkins B.D."/>
            <person name="Jiroutova K."/>
            <person name="Jorgensen R.E."/>
            <person name="Joubert Y."/>
            <person name="Kaplan A."/>
            <person name="Kroger N."/>
            <person name="Kroth P.G."/>
            <person name="La Roche J."/>
            <person name="Lindquist E."/>
            <person name="Lommer M."/>
            <person name="Martin-Jezequel V."/>
            <person name="Lopez P.J."/>
            <person name="Lucas S."/>
            <person name="Mangogna M."/>
            <person name="McGinnis K."/>
            <person name="Medlin L.K."/>
            <person name="Montsant A."/>
            <person name="Oudot-Le Secq M.P."/>
            <person name="Napoli C."/>
            <person name="Obornik M."/>
            <person name="Parker M.S."/>
            <person name="Petit J.L."/>
            <person name="Porcel B.M."/>
            <person name="Poulsen N."/>
            <person name="Robison M."/>
            <person name="Rychlewski L."/>
            <person name="Rynearson T.A."/>
            <person name="Schmutz J."/>
            <person name="Shapiro H."/>
            <person name="Siaut M."/>
            <person name="Stanley M."/>
            <person name="Sussman M.R."/>
            <person name="Taylor A.R."/>
            <person name="Vardi A."/>
            <person name="von Dassow P."/>
            <person name="Vyverman W."/>
            <person name="Willis A."/>
            <person name="Wyrwicz L.S."/>
            <person name="Rokhsar D.S."/>
            <person name="Weissenbach J."/>
            <person name="Armbrust E.V."/>
            <person name="Green B.R."/>
            <person name="Van de Peer Y."/>
            <person name="Grigoriev I.V."/>
        </authorList>
    </citation>
    <scope>NUCLEOTIDE SEQUENCE [LARGE SCALE GENOMIC DNA]</scope>
    <source>
        <strain evidence="3 4">CCMP1335</strain>
    </source>
</reference>
<dbReference type="Pfam" id="PF08613">
    <property type="entry name" value="Cyclin"/>
    <property type="match status" value="1"/>
</dbReference>
<evidence type="ECO:0000256" key="1">
    <source>
        <dbReference type="SAM" id="MobiDB-lite"/>
    </source>
</evidence>
<dbReference type="Proteomes" id="UP000001449">
    <property type="component" value="Chromosome 4"/>
</dbReference>
<reference evidence="3 4" key="1">
    <citation type="journal article" date="2004" name="Science">
        <title>The genome of the diatom Thalassiosira pseudonana: ecology, evolution, and metabolism.</title>
        <authorList>
            <person name="Armbrust E.V."/>
            <person name="Berges J.A."/>
            <person name="Bowler C."/>
            <person name="Green B.R."/>
            <person name="Martinez D."/>
            <person name="Putnam N.H."/>
            <person name="Zhou S."/>
            <person name="Allen A.E."/>
            <person name="Apt K.E."/>
            <person name="Bechner M."/>
            <person name="Brzezinski M.A."/>
            <person name="Chaal B.K."/>
            <person name="Chiovitti A."/>
            <person name="Davis A.K."/>
            <person name="Demarest M.S."/>
            <person name="Detter J.C."/>
            <person name="Glavina T."/>
            <person name="Goodstein D."/>
            <person name="Hadi M.Z."/>
            <person name="Hellsten U."/>
            <person name="Hildebrand M."/>
            <person name="Jenkins B.D."/>
            <person name="Jurka J."/>
            <person name="Kapitonov V.V."/>
            <person name="Kroger N."/>
            <person name="Lau W.W."/>
            <person name="Lane T.W."/>
            <person name="Larimer F.W."/>
            <person name="Lippmeier J.C."/>
            <person name="Lucas S."/>
            <person name="Medina M."/>
            <person name="Montsant A."/>
            <person name="Obornik M."/>
            <person name="Parker M.S."/>
            <person name="Palenik B."/>
            <person name="Pazour G.J."/>
            <person name="Richardson P.M."/>
            <person name="Rynearson T.A."/>
            <person name="Saito M.A."/>
            <person name="Schwartz D.C."/>
            <person name="Thamatrakoln K."/>
            <person name="Valentin K."/>
            <person name="Vardi A."/>
            <person name="Wilkerson F.P."/>
            <person name="Rokhsar D.S."/>
        </authorList>
    </citation>
    <scope>NUCLEOTIDE SEQUENCE [LARGE SCALE GENOMIC DNA]</scope>
    <source>
        <strain evidence="3 4">CCMP1335</strain>
    </source>
</reference>
<dbReference type="InterPro" id="IPR013922">
    <property type="entry name" value="Cyclin_PHO80-like"/>
</dbReference>
<accession>B8C1I9</accession>
<keyword evidence="4" id="KW-1185">Reference proteome</keyword>
<evidence type="ECO:0000313" key="4">
    <source>
        <dbReference type="Proteomes" id="UP000001449"/>
    </source>
</evidence>
<feature type="compositionally biased region" description="Polar residues" evidence="1">
    <location>
        <begin position="421"/>
        <end position="436"/>
    </location>
</feature>
<dbReference type="RefSeq" id="XP_002289712.1">
    <property type="nucleotide sequence ID" value="XM_002289676.1"/>
</dbReference>
<dbReference type="GO" id="GO:0019901">
    <property type="term" value="F:protein kinase binding"/>
    <property type="evidence" value="ECO:0007669"/>
    <property type="project" value="InterPro"/>
</dbReference>
<dbReference type="Pfam" id="PF00583">
    <property type="entry name" value="Acetyltransf_1"/>
    <property type="match status" value="1"/>
</dbReference>
<gene>
    <name evidence="3" type="ORF">THAPSDRAFT_22189</name>
</gene>
<feature type="domain" description="N-acetyltransferase" evidence="2">
    <location>
        <begin position="678"/>
        <end position="855"/>
    </location>
</feature>